<organism evidence="1 2">
    <name type="scientific">Oceanospirillum multiglobuliferum</name>
    <dbReference type="NCBI Taxonomy" id="64969"/>
    <lineage>
        <taxon>Bacteria</taxon>
        <taxon>Pseudomonadati</taxon>
        <taxon>Pseudomonadota</taxon>
        <taxon>Gammaproteobacteria</taxon>
        <taxon>Oceanospirillales</taxon>
        <taxon>Oceanospirillaceae</taxon>
        <taxon>Oceanospirillum</taxon>
    </lineage>
</organism>
<protein>
    <submittedName>
        <fullName evidence="1">Uncharacterized protein</fullName>
    </submittedName>
</protein>
<dbReference type="AlphaFoldDB" id="A0A1V4T8S2"/>
<keyword evidence="2" id="KW-1185">Reference proteome</keyword>
<proteinExistence type="predicted"/>
<sequence>MEEKRLIACLNGLIAEKLLILTWRKGNGIVEVVTSASEKNFIRVSLTDGHPVTLITCSTKYGKQIYNLIGHPN</sequence>
<accession>A0A1V4T8S2</accession>
<evidence type="ECO:0000313" key="1">
    <source>
        <dbReference type="EMBL" id="OPX57002.1"/>
    </source>
</evidence>
<dbReference type="EMBL" id="MTSM01000001">
    <property type="protein sequence ID" value="OPX57002.1"/>
    <property type="molecule type" value="Genomic_DNA"/>
</dbReference>
<name>A0A1V4T8S2_9GAMM</name>
<gene>
    <name evidence="1" type="ORF">BTE48_00785</name>
</gene>
<evidence type="ECO:0000313" key="2">
    <source>
        <dbReference type="Proteomes" id="UP000191418"/>
    </source>
</evidence>
<comment type="caution">
    <text evidence="1">The sequence shown here is derived from an EMBL/GenBank/DDBJ whole genome shotgun (WGS) entry which is preliminary data.</text>
</comment>
<dbReference type="Proteomes" id="UP000191418">
    <property type="component" value="Unassembled WGS sequence"/>
</dbReference>
<reference evidence="1 2" key="1">
    <citation type="submission" date="2017-01" db="EMBL/GenBank/DDBJ databases">
        <title>Genome Sequencing of a Marine Spirillum, Oceanospirillum multiglobuliferum ATCC 33336, from Japan.</title>
        <authorList>
            <person name="Carney J.G."/>
            <person name="Trachtenberg A.M."/>
            <person name="Rheaume B.A."/>
            <person name="Linnane J.D."/>
            <person name="Pitts N.L."/>
            <person name="Mykles D.L."/>
            <person name="Maclea K.S."/>
        </authorList>
    </citation>
    <scope>NUCLEOTIDE SEQUENCE [LARGE SCALE GENOMIC DNA]</scope>
    <source>
        <strain evidence="1 2">ATCC 33336</strain>
    </source>
</reference>